<sequence length="360" mass="39670">MSTTNARDERDLGAFIPSNLDDYGLDPFEFRVYSHIARRAGSGECWESINNIAACCNMNVKTARKAIAVLTAARLIWQSTRKGTTNSITLSSSKHWVDSNLLGQIRAKLTPTKSGSTKSGTPPLPDQDFTPTRSGTPPLPDQVPKGIPSKVLPEVSPFKGENENEREINASLQEPEVSPKLPALPVNQEDSSAPSNTSLRANYSAARKTFTEENIEAPEWAMHEAPWHASLIKYQESMLQAVADVSPKWEGIKLLDGSRNDHAIAKYLRKLENSGANNFGPNSIKARADLLGYWDQAQKTESRRRQAEELRTTTAPVPTESRPGYYSPYAPIDLEQARRGKEIALAAMARAKEELQRAGA</sequence>
<name>A0ABV0KH70_9CYAN</name>
<feature type="region of interest" description="Disordered" evidence="1">
    <location>
        <begin position="301"/>
        <end position="328"/>
    </location>
</feature>
<reference evidence="2 3" key="1">
    <citation type="submission" date="2022-04" db="EMBL/GenBank/DDBJ databases">
        <title>Positive selection, recombination, and allopatry shape intraspecific diversity of widespread and dominant cyanobacteria.</title>
        <authorList>
            <person name="Wei J."/>
            <person name="Shu W."/>
            <person name="Hu C."/>
        </authorList>
    </citation>
    <scope>NUCLEOTIDE SEQUENCE [LARGE SCALE GENOMIC DNA]</scope>
    <source>
        <strain evidence="2 3">AS-A4</strain>
    </source>
</reference>
<dbReference type="EMBL" id="JAMPLM010000002">
    <property type="protein sequence ID" value="MEP1057735.1"/>
    <property type="molecule type" value="Genomic_DNA"/>
</dbReference>
<gene>
    <name evidence="2" type="ORF">NDI38_04735</name>
</gene>
<dbReference type="InterPro" id="IPR036388">
    <property type="entry name" value="WH-like_DNA-bd_sf"/>
</dbReference>
<keyword evidence="3" id="KW-1185">Reference proteome</keyword>
<feature type="compositionally biased region" description="Basic and acidic residues" evidence="1">
    <location>
        <begin position="301"/>
        <end position="311"/>
    </location>
</feature>
<protein>
    <submittedName>
        <fullName evidence="2">Helix-turn-helix domain-containing protein</fullName>
    </submittedName>
</protein>
<organism evidence="2 3">
    <name type="scientific">Stenomitos frigidus AS-A4</name>
    <dbReference type="NCBI Taxonomy" id="2933935"/>
    <lineage>
        <taxon>Bacteria</taxon>
        <taxon>Bacillati</taxon>
        <taxon>Cyanobacteriota</taxon>
        <taxon>Cyanophyceae</taxon>
        <taxon>Leptolyngbyales</taxon>
        <taxon>Leptolyngbyaceae</taxon>
        <taxon>Stenomitos</taxon>
    </lineage>
</organism>
<dbReference type="Gene3D" id="1.10.10.10">
    <property type="entry name" value="Winged helix-like DNA-binding domain superfamily/Winged helix DNA-binding domain"/>
    <property type="match status" value="1"/>
</dbReference>
<dbReference type="RefSeq" id="WP_190450824.1">
    <property type="nucleotide sequence ID" value="NZ_JAMPLM010000002.1"/>
</dbReference>
<dbReference type="Proteomes" id="UP001476950">
    <property type="component" value="Unassembled WGS sequence"/>
</dbReference>
<feature type="compositionally biased region" description="Low complexity" evidence="1">
    <location>
        <begin position="110"/>
        <end position="121"/>
    </location>
</feature>
<evidence type="ECO:0000313" key="3">
    <source>
        <dbReference type="Proteomes" id="UP001476950"/>
    </source>
</evidence>
<dbReference type="Pfam" id="PF13730">
    <property type="entry name" value="HTH_36"/>
    <property type="match status" value="1"/>
</dbReference>
<evidence type="ECO:0000256" key="1">
    <source>
        <dbReference type="SAM" id="MobiDB-lite"/>
    </source>
</evidence>
<proteinExistence type="predicted"/>
<feature type="compositionally biased region" description="Polar residues" evidence="1">
    <location>
        <begin position="188"/>
        <end position="198"/>
    </location>
</feature>
<feature type="region of interest" description="Disordered" evidence="1">
    <location>
        <begin position="108"/>
        <end position="198"/>
    </location>
</feature>
<comment type="caution">
    <text evidence="2">The sequence shown here is derived from an EMBL/GenBank/DDBJ whole genome shotgun (WGS) entry which is preliminary data.</text>
</comment>
<accession>A0ABV0KH70</accession>
<evidence type="ECO:0000313" key="2">
    <source>
        <dbReference type="EMBL" id="MEP1057735.1"/>
    </source>
</evidence>